<dbReference type="EMBL" id="JACCCC010000001">
    <property type="protein sequence ID" value="NYE47773.1"/>
    <property type="molecule type" value="Genomic_DNA"/>
</dbReference>
<evidence type="ECO:0000256" key="1">
    <source>
        <dbReference type="SAM" id="MobiDB-lite"/>
    </source>
</evidence>
<proteinExistence type="predicted"/>
<accession>A0A852TY93</accession>
<protein>
    <recommendedName>
        <fullName evidence="4">Peptidase U32</fullName>
    </recommendedName>
</protein>
<evidence type="ECO:0008006" key="4">
    <source>
        <dbReference type="Google" id="ProtNLM"/>
    </source>
</evidence>
<gene>
    <name evidence="2" type="ORF">HDA32_002893</name>
</gene>
<dbReference type="RefSeq" id="WP_179643666.1">
    <property type="nucleotide sequence ID" value="NZ_BAAAYY010000003.1"/>
</dbReference>
<organism evidence="2 3">
    <name type="scientific">Spinactinospora alkalitolerans</name>
    <dbReference type="NCBI Taxonomy" id="687207"/>
    <lineage>
        <taxon>Bacteria</taxon>
        <taxon>Bacillati</taxon>
        <taxon>Actinomycetota</taxon>
        <taxon>Actinomycetes</taxon>
        <taxon>Streptosporangiales</taxon>
        <taxon>Nocardiopsidaceae</taxon>
        <taxon>Spinactinospora</taxon>
    </lineage>
</organism>
<evidence type="ECO:0000313" key="2">
    <source>
        <dbReference type="EMBL" id="NYE47773.1"/>
    </source>
</evidence>
<sequence>MTDASSPFVAGRSALESLGVSGIAADPPGSARSFPDGGAWRLEIPSVEGPRAMAAVIEAAAEWEVPVHRVSQGSGVTMLTDGEITAMVQTAEETGIELCLFARPGANWDIGGAHASAAGSVSARSRGGAQLAAGVAEAERAAGLGVRSLLVADEGLLWVLHRLRCRGDLPADLQLKVSVMAAPANPAALRVHELLGADTVNVPSDLTLHQLAELRASSPVALDFYVEAPDNIGGFVRHHEIAEIIRAAAPVYVKFGLRNAPDVYPSGEHLGATVVASARERVRRARIGLDVLARTPAPPKMSPLGERGQPAASRFELPVATGAAG</sequence>
<dbReference type="AlphaFoldDB" id="A0A852TY93"/>
<dbReference type="Proteomes" id="UP000589036">
    <property type="component" value="Unassembled WGS sequence"/>
</dbReference>
<keyword evidence="3" id="KW-1185">Reference proteome</keyword>
<name>A0A852TY93_9ACTN</name>
<feature type="region of interest" description="Disordered" evidence="1">
    <location>
        <begin position="298"/>
        <end position="325"/>
    </location>
</feature>
<reference evidence="2 3" key="1">
    <citation type="submission" date="2020-07" db="EMBL/GenBank/DDBJ databases">
        <title>Sequencing the genomes of 1000 actinobacteria strains.</title>
        <authorList>
            <person name="Klenk H.-P."/>
        </authorList>
    </citation>
    <scope>NUCLEOTIDE SEQUENCE [LARGE SCALE GENOMIC DNA]</scope>
    <source>
        <strain evidence="2 3">CXB654</strain>
    </source>
</reference>
<comment type="caution">
    <text evidence="2">The sequence shown here is derived from an EMBL/GenBank/DDBJ whole genome shotgun (WGS) entry which is preliminary data.</text>
</comment>
<evidence type="ECO:0000313" key="3">
    <source>
        <dbReference type="Proteomes" id="UP000589036"/>
    </source>
</evidence>